<feature type="region of interest" description="Disordered" evidence="1">
    <location>
        <begin position="156"/>
        <end position="175"/>
    </location>
</feature>
<dbReference type="Proteomes" id="UP000663829">
    <property type="component" value="Unassembled WGS sequence"/>
</dbReference>
<comment type="caution">
    <text evidence="2">The sequence shown here is derived from an EMBL/GenBank/DDBJ whole genome shotgun (WGS) entry which is preliminary data.</text>
</comment>
<dbReference type="Proteomes" id="UP000681722">
    <property type="component" value="Unassembled WGS sequence"/>
</dbReference>
<organism evidence="2 4">
    <name type="scientific">Didymodactylos carnosus</name>
    <dbReference type="NCBI Taxonomy" id="1234261"/>
    <lineage>
        <taxon>Eukaryota</taxon>
        <taxon>Metazoa</taxon>
        <taxon>Spiralia</taxon>
        <taxon>Gnathifera</taxon>
        <taxon>Rotifera</taxon>
        <taxon>Eurotatoria</taxon>
        <taxon>Bdelloidea</taxon>
        <taxon>Philodinida</taxon>
        <taxon>Philodinidae</taxon>
        <taxon>Didymodactylos</taxon>
    </lineage>
</organism>
<dbReference type="AlphaFoldDB" id="A0A814LFT1"/>
<accession>A0A814LFT1</accession>
<keyword evidence="4" id="KW-1185">Reference proteome</keyword>
<gene>
    <name evidence="2" type="ORF">GPM918_LOCUS16949</name>
    <name evidence="3" type="ORF">SRO942_LOCUS16948</name>
</gene>
<dbReference type="EMBL" id="CAJOBC010004550">
    <property type="protein sequence ID" value="CAF3832309.1"/>
    <property type="molecule type" value="Genomic_DNA"/>
</dbReference>
<evidence type="ECO:0000256" key="1">
    <source>
        <dbReference type="SAM" id="MobiDB-lite"/>
    </source>
</evidence>
<reference evidence="2" key="1">
    <citation type="submission" date="2021-02" db="EMBL/GenBank/DDBJ databases">
        <authorList>
            <person name="Nowell W R."/>
        </authorList>
    </citation>
    <scope>NUCLEOTIDE SEQUENCE</scope>
</reference>
<evidence type="ECO:0000313" key="4">
    <source>
        <dbReference type="Proteomes" id="UP000663829"/>
    </source>
</evidence>
<evidence type="ECO:0000313" key="2">
    <source>
        <dbReference type="EMBL" id="CAF1064408.1"/>
    </source>
</evidence>
<proteinExistence type="predicted"/>
<dbReference type="EMBL" id="CAJNOQ010004550">
    <property type="protein sequence ID" value="CAF1064408.1"/>
    <property type="molecule type" value="Genomic_DNA"/>
</dbReference>
<protein>
    <submittedName>
        <fullName evidence="2">Uncharacterized protein</fullName>
    </submittedName>
</protein>
<feature type="compositionally biased region" description="Polar residues" evidence="1">
    <location>
        <begin position="156"/>
        <end position="167"/>
    </location>
</feature>
<evidence type="ECO:0000313" key="3">
    <source>
        <dbReference type="EMBL" id="CAF3832309.1"/>
    </source>
</evidence>
<name>A0A814LFT1_9BILA</name>
<sequence length="175" mass="19940">MASVIKCNIRRYVNEKHDCTNAKEFVDAVGALKWDPVDVADDLTTVQVDNDSLFAHVAGSITISEQYYHQIKDVRLTMDYIQEHSIDLYNDILIYRDRRKKLESLDTPYFNVGVFSGLTVTDNVHQELSDLMIRVLARCTKSNVIAVHKTYWTNETGSDGQDATTSKQKGKYAKD</sequence>